<dbReference type="Pfam" id="PF25666">
    <property type="entry name" value="Partiti_capsid"/>
    <property type="match status" value="1"/>
</dbReference>
<name>A0AAV0WC10_9HEMI</name>
<dbReference type="EMBL" id="CARXXK010000002">
    <property type="protein sequence ID" value="CAI6353141.1"/>
    <property type="molecule type" value="Genomic_DNA"/>
</dbReference>
<feature type="region of interest" description="Disordered" evidence="1">
    <location>
        <begin position="1"/>
        <end position="84"/>
    </location>
</feature>
<evidence type="ECO:0000313" key="3">
    <source>
        <dbReference type="Proteomes" id="UP001160148"/>
    </source>
</evidence>
<dbReference type="AlphaFoldDB" id="A0AAV0WC10"/>
<evidence type="ECO:0000256" key="1">
    <source>
        <dbReference type="SAM" id="MobiDB-lite"/>
    </source>
</evidence>
<comment type="caution">
    <text evidence="2">The sequence shown here is derived from an EMBL/GenBank/DDBJ whole genome shotgun (WGS) entry which is preliminary data.</text>
</comment>
<sequence>MSSQSVAAPTTVASLTKKLEESTSLPSHSDNPSPPKKMKTQSKPKLTTSIQFDITNKSALSDLSKRYNPPQPPPGESTAPTKKSTYFEKLDVATRLELDHGTQHIIDVQPDLRFPLQYFMYNVAEEYPDLTTKAHPYVSIFTLIAYQQLMLNAYLLVCDLHARETASYFAQSYKNDALKSDFLSRLLSCYIPPDLELLINNLAPTYDPQRRLQVYVPSLAAYDFLTDYGRSVPPSMFILAHHLLASSRTNAEPETILRTFYATTILEIGNTTYTPSNFLGGYFDRLQRPTNHSNWLNSRFEKIFNPVIGRALVQRPTLAKTRMHVQHYPAADQVNPYDLLLCYSETNLEKILEVRCVQLSKVRS</sequence>
<dbReference type="InterPro" id="IPR058242">
    <property type="entry name" value="Capsid_partitivirus"/>
</dbReference>
<evidence type="ECO:0000313" key="2">
    <source>
        <dbReference type="EMBL" id="CAI6353141.1"/>
    </source>
</evidence>
<gene>
    <name evidence="2" type="ORF">MEUPH1_LOCUS9295</name>
</gene>
<dbReference type="Proteomes" id="UP001160148">
    <property type="component" value="Unassembled WGS sequence"/>
</dbReference>
<organism evidence="2 3">
    <name type="scientific">Macrosiphum euphorbiae</name>
    <name type="common">potato aphid</name>
    <dbReference type="NCBI Taxonomy" id="13131"/>
    <lineage>
        <taxon>Eukaryota</taxon>
        <taxon>Metazoa</taxon>
        <taxon>Ecdysozoa</taxon>
        <taxon>Arthropoda</taxon>
        <taxon>Hexapoda</taxon>
        <taxon>Insecta</taxon>
        <taxon>Pterygota</taxon>
        <taxon>Neoptera</taxon>
        <taxon>Paraneoptera</taxon>
        <taxon>Hemiptera</taxon>
        <taxon>Sternorrhyncha</taxon>
        <taxon>Aphidomorpha</taxon>
        <taxon>Aphidoidea</taxon>
        <taxon>Aphididae</taxon>
        <taxon>Macrosiphini</taxon>
        <taxon>Macrosiphum</taxon>
    </lineage>
</organism>
<feature type="compositionally biased region" description="Polar residues" evidence="1">
    <location>
        <begin position="1"/>
        <end position="14"/>
    </location>
</feature>
<feature type="compositionally biased region" description="Polar residues" evidence="1">
    <location>
        <begin position="22"/>
        <end position="31"/>
    </location>
</feature>
<reference evidence="2 3" key="1">
    <citation type="submission" date="2023-01" db="EMBL/GenBank/DDBJ databases">
        <authorList>
            <person name="Whitehead M."/>
        </authorList>
    </citation>
    <scope>NUCLEOTIDE SEQUENCE [LARGE SCALE GENOMIC DNA]</scope>
</reference>
<protein>
    <submittedName>
        <fullName evidence="2">Uncharacterized protein</fullName>
    </submittedName>
</protein>
<keyword evidence="3" id="KW-1185">Reference proteome</keyword>
<feature type="compositionally biased region" description="Polar residues" evidence="1">
    <location>
        <begin position="43"/>
        <end position="61"/>
    </location>
</feature>
<accession>A0AAV0WC10</accession>
<proteinExistence type="predicted"/>